<dbReference type="Proteomes" id="UP001055804">
    <property type="component" value="Unassembled WGS sequence"/>
</dbReference>
<dbReference type="Gene3D" id="2.60.40.10">
    <property type="entry name" value="Immunoglobulins"/>
    <property type="match status" value="1"/>
</dbReference>
<dbReference type="InterPro" id="IPR013783">
    <property type="entry name" value="Ig-like_fold"/>
</dbReference>
<evidence type="ECO:0000313" key="4">
    <source>
        <dbReference type="Proteomes" id="UP001055804"/>
    </source>
</evidence>
<reference evidence="3" key="1">
    <citation type="submission" date="2022-06" db="EMBL/GenBank/DDBJ databases">
        <title>Isolation and Genomics of Futiania mangrovii gen. nov., sp. nov., a Rare and Metabolically-versatile member in the Class Alphaproteobacteria.</title>
        <authorList>
            <person name="Liu L."/>
            <person name="Huang W.-C."/>
            <person name="Pan J."/>
            <person name="Li J."/>
            <person name="Huang Y."/>
            <person name="Du H."/>
            <person name="Liu Y."/>
            <person name="Li M."/>
        </authorList>
    </citation>
    <scope>NUCLEOTIDE SEQUENCE</scope>
    <source>
        <strain evidence="3">FT118</strain>
    </source>
</reference>
<gene>
    <name evidence="3" type="ORF">NJQ99_07520</name>
</gene>
<protein>
    <submittedName>
        <fullName evidence="3">Choice-of-anchor L domain-containing protein</fullName>
    </submittedName>
</protein>
<feature type="domain" description="DUF11" evidence="2">
    <location>
        <begin position="324"/>
        <end position="432"/>
    </location>
</feature>
<dbReference type="Pfam" id="PF01345">
    <property type="entry name" value="DUF11"/>
    <property type="match status" value="1"/>
</dbReference>
<feature type="region of interest" description="Disordered" evidence="1">
    <location>
        <begin position="422"/>
        <end position="446"/>
    </location>
</feature>
<proteinExistence type="predicted"/>
<evidence type="ECO:0000313" key="3">
    <source>
        <dbReference type="EMBL" id="MCP1336249.1"/>
    </source>
</evidence>
<evidence type="ECO:0000259" key="2">
    <source>
        <dbReference type="Pfam" id="PF01345"/>
    </source>
</evidence>
<comment type="caution">
    <text evidence="3">The sequence shown here is derived from an EMBL/GenBank/DDBJ whole genome shotgun (WGS) entry which is preliminary data.</text>
</comment>
<evidence type="ECO:0000256" key="1">
    <source>
        <dbReference type="SAM" id="MobiDB-lite"/>
    </source>
</evidence>
<dbReference type="AlphaFoldDB" id="A0A9J6PCG1"/>
<dbReference type="InterPro" id="IPR001434">
    <property type="entry name" value="OmcB-like_DUF11"/>
</dbReference>
<dbReference type="EMBL" id="JAMZFT010000002">
    <property type="protein sequence ID" value="MCP1336249.1"/>
    <property type="molecule type" value="Genomic_DNA"/>
</dbReference>
<name>A0A9J6PCG1_9PROT</name>
<keyword evidence="4" id="KW-1185">Reference proteome</keyword>
<organism evidence="3 4">
    <name type="scientific">Futiania mangrovi</name>
    <dbReference type="NCBI Taxonomy" id="2959716"/>
    <lineage>
        <taxon>Bacteria</taxon>
        <taxon>Pseudomonadati</taxon>
        <taxon>Pseudomonadota</taxon>
        <taxon>Alphaproteobacteria</taxon>
        <taxon>Futianiales</taxon>
        <taxon>Futianiaceae</taxon>
        <taxon>Futiania</taxon>
    </lineage>
</organism>
<dbReference type="RefSeq" id="WP_269332216.1">
    <property type="nucleotide sequence ID" value="NZ_JAMZFT010000002.1"/>
</dbReference>
<accession>A0A9J6PCG1</accession>
<sequence length="810" mass="82796">MSIGEQRASSGDGCGILPAVRLCVRALACGLGMLSGMLAGTGGAAAQLAVDDAASTAQMQAALTGPNITLQNLSAITGAAHQYGIFTGGASANRPGAVVGIADGLFLSTGAGNQTAPDRLNNAAGPHNTILGANSGGGVSYDNGRIYFDADLRALDLLAVYDPAILQVDATPQGNILQVRFVYAGEDYPEYVCSQFRDVFGIFVTGVFTPGGAEETRNLALVPGTNTPVSINSVNPGQPGQFGSAGNCPINNTALYVDNGDGSRPNQHRNLQFDGLTLPITAQTQVVPGQTYRIKLAIADSVDRFWDSAVFIDEISSSAADPADLSLTLAAAIQPPAIGESVPVTVTVSNAGPGATSGVGVSVAVPAGLTLLGHDGGPAYASGTGLWTVGTLAAGGSATLTLHLAAERTGPHAVEAEIVTSSAFDPDSTPGNAVAQPGEDDSATLDLTPLPESTAALPAPVCGLPLDALEWRNTNWPRGDAAASFTKTSANGGDPVTFDFAFTGATGLFTNNRPDDTWSTRNGEGGAYRSLDVWFDPPDKTQDHAITLTITLSRPIADLRFTLFDLDRAFEGVERSRVEAVEVTGSSAGGAVAPVLRAVGVSAAATGNRAFGLASVATAANNVEAAFPAPVDSVTIVFRSADTSPGNPDRHDLALGTIFWCAETLSQAALTVAQTVEVYDPGVLGLKALPGTDMLLTIRVENAGPGATDTDSVVLVGAVPPDVMFFNGDMDDAGPETGPVAFVDAGSGLVCCGGPGDLAYSDGSPTVFTYVPQPGYDPQVRYIRFHPKGAMAGNGGTPPAFELRYRAQVR</sequence>
<dbReference type="NCBIfam" id="NF038133">
    <property type="entry name" value="choice_anch_L"/>
    <property type="match status" value="1"/>
</dbReference>
<dbReference type="InterPro" id="IPR049804">
    <property type="entry name" value="Choice_anch_L"/>
</dbReference>